<dbReference type="AlphaFoldDB" id="A0A543J940"/>
<keyword evidence="1" id="KW-0812">Transmembrane</keyword>
<name>A0A543J940_9PSEU</name>
<keyword evidence="1" id="KW-1133">Transmembrane helix</keyword>
<evidence type="ECO:0000313" key="2">
    <source>
        <dbReference type="EMBL" id="TQM79350.1"/>
    </source>
</evidence>
<feature type="transmembrane region" description="Helical" evidence="1">
    <location>
        <begin position="87"/>
        <end position="110"/>
    </location>
</feature>
<feature type="transmembrane region" description="Helical" evidence="1">
    <location>
        <begin position="116"/>
        <end position="140"/>
    </location>
</feature>
<gene>
    <name evidence="2" type="ORF">FHX81_1653</name>
</gene>
<comment type="caution">
    <text evidence="2">The sequence shown here is derived from an EMBL/GenBank/DDBJ whole genome shotgun (WGS) entry which is preliminary data.</text>
</comment>
<sequence length="283" mass="29653">MAFPSAIPGVTDFGAASTLQPRWMRTRTLLWWSAVVLPATVAVVCAAFAVLAGSWWAALPAIAATTVAAGGAWRLRRRALAQPPSWLPSAFLVAGGQTLLGVIPGLGLALSSTSGGIAQALAGSLFVAALACAVASCVLAHRANRSLTTPVVPELGATGVTLALAVRFALATPDLASARLDVEADRLTWSARLHRGRGAGPRAEHVVRFADLRDVVLTTLPPRPTPLTWLHLPDGTALHAPPGPAVLVRTTSGDWMIPVHDALLVRNLVLTRRDRWARGATTR</sequence>
<reference evidence="2 3" key="1">
    <citation type="submission" date="2019-06" db="EMBL/GenBank/DDBJ databases">
        <title>Sequencing the genomes of 1000 actinobacteria strains.</title>
        <authorList>
            <person name="Klenk H.-P."/>
        </authorList>
    </citation>
    <scope>NUCLEOTIDE SEQUENCE [LARGE SCALE GENOMIC DNA]</scope>
    <source>
        <strain evidence="2 3">DSM 45456</strain>
    </source>
</reference>
<feature type="transmembrane region" description="Helical" evidence="1">
    <location>
        <begin position="55"/>
        <end position="75"/>
    </location>
</feature>
<organism evidence="2 3">
    <name type="scientific">Saccharothrix saharensis</name>
    <dbReference type="NCBI Taxonomy" id="571190"/>
    <lineage>
        <taxon>Bacteria</taxon>
        <taxon>Bacillati</taxon>
        <taxon>Actinomycetota</taxon>
        <taxon>Actinomycetes</taxon>
        <taxon>Pseudonocardiales</taxon>
        <taxon>Pseudonocardiaceae</taxon>
        <taxon>Saccharothrix</taxon>
    </lineage>
</organism>
<dbReference type="Proteomes" id="UP000316628">
    <property type="component" value="Unassembled WGS sequence"/>
</dbReference>
<evidence type="ECO:0000256" key="1">
    <source>
        <dbReference type="SAM" id="Phobius"/>
    </source>
</evidence>
<accession>A0A543J940</accession>
<protein>
    <submittedName>
        <fullName evidence="2">Uncharacterized protein</fullName>
    </submittedName>
</protein>
<keyword evidence="3" id="KW-1185">Reference proteome</keyword>
<evidence type="ECO:0000313" key="3">
    <source>
        <dbReference type="Proteomes" id="UP000316628"/>
    </source>
</evidence>
<feature type="transmembrane region" description="Helical" evidence="1">
    <location>
        <begin position="29"/>
        <end position="49"/>
    </location>
</feature>
<proteinExistence type="predicted"/>
<dbReference type="EMBL" id="VFPP01000001">
    <property type="protein sequence ID" value="TQM79350.1"/>
    <property type="molecule type" value="Genomic_DNA"/>
</dbReference>
<keyword evidence="1" id="KW-0472">Membrane</keyword>